<name>A0A0Q3IL22_BRADI</name>
<reference evidence="1 2" key="1">
    <citation type="journal article" date="2010" name="Nature">
        <title>Genome sequencing and analysis of the model grass Brachypodium distachyon.</title>
        <authorList>
            <consortium name="International Brachypodium Initiative"/>
        </authorList>
    </citation>
    <scope>NUCLEOTIDE SEQUENCE [LARGE SCALE GENOMIC DNA]</scope>
    <source>
        <strain evidence="1 2">Bd21</strain>
    </source>
</reference>
<dbReference type="EMBL" id="CM000881">
    <property type="protein sequence ID" value="KQK06523.1"/>
    <property type="molecule type" value="Genomic_DNA"/>
</dbReference>
<dbReference type="Proteomes" id="UP000008810">
    <property type="component" value="Chromosome 2"/>
</dbReference>
<evidence type="ECO:0000313" key="2">
    <source>
        <dbReference type="EnsemblPlants" id="KQK06523"/>
    </source>
</evidence>
<evidence type="ECO:0000313" key="3">
    <source>
        <dbReference type="Proteomes" id="UP000008810"/>
    </source>
</evidence>
<dbReference type="InParanoid" id="A0A0Q3IL22"/>
<dbReference type="AlphaFoldDB" id="A0A0Q3IL22"/>
<reference evidence="2" key="3">
    <citation type="submission" date="2018-08" db="UniProtKB">
        <authorList>
            <consortium name="EnsemblPlants"/>
        </authorList>
    </citation>
    <scope>IDENTIFICATION</scope>
    <source>
        <strain evidence="2">cv. Bd21</strain>
    </source>
</reference>
<dbReference type="OrthoDB" id="682412at2759"/>
<gene>
    <name evidence="1" type="ORF">BRADI_2g26810v3</name>
</gene>
<sequence length="62" mass="7291">MRRKAIASIAMLVIWELWNERNARVFRNISTMPLIIFYKIKNEARNWALAGDKHMSSIMPGE</sequence>
<evidence type="ECO:0000313" key="1">
    <source>
        <dbReference type="EMBL" id="KQK06523.1"/>
    </source>
</evidence>
<accession>A0A0Q3IL22</accession>
<organism evidence="1">
    <name type="scientific">Brachypodium distachyon</name>
    <name type="common">Purple false brome</name>
    <name type="synonym">Trachynia distachya</name>
    <dbReference type="NCBI Taxonomy" id="15368"/>
    <lineage>
        <taxon>Eukaryota</taxon>
        <taxon>Viridiplantae</taxon>
        <taxon>Streptophyta</taxon>
        <taxon>Embryophyta</taxon>
        <taxon>Tracheophyta</taxon>
        <taxon>Spermatophyta</taxon>
        <taxon>Magnoliopsida</taxon>
        <taxon>Liliopsida</taxon>
        <taxon>Poales</taxon>
        <taxon>Poaceae</taxon>
        <taxon>BOP clade</taxon>
        <taxon>Pooideae</taxon>
        <taxon>Stipodae</taxon>
        <taxon>Brachypodieae</taxon>
        <taxon>Brachypodium</taxon>
    </lineage>
</organism>
<reference evidence="1" key="2">
    <citation type="submission" date="2017-06" db="EMBL/GenBank/DDBJ databases">
        <title>WGS assembly of Brachypodium distachyon.</title>
        <authorList>
            <consortium name="The International Brachypodium Initiative"/>
            <person name="Lucas S."/>
            <person name="Harmon-Smith M."/>
            <person name="Lail K."/>
            <person name="Tice H."/>
            <person name="Grimwood J."/>
            <person name="Bruce D."/>
            <person name="Barry K."/>
            <person name="Shu S."/>
            <person name="Lindquist E."/>
            <person name="Wang M."/>
            <person name="Pitluck S."/>
            <person name="Vogel J.P."/>
            <person name="Garvin D.F."/>
            <person name="Mockler T.C."/>
            <person name="Schmutz J."/>
            <person name="Rokhsar D."/>
            <person name="Bevan M.W."/>
        </authorList>
    </citation>
    <scope>NUCLEOTIDE SEQUENCE</scope>
    <source>
        <strain evidence="1">Bd21</strain>
    </source>
</reference>
<dbReference type="EnsemblPlants" id="KQK06523">
    <property type="protein sequence ID" value="KQK06523"/>
    <property type="gene ID" value="BRADI_2g26810v3"/>
</dbReference>
<proteinExistence type="predicted"/>
<keyword evidence="3" id="KW-1185">Reference proteome</keyword>
<protein>
    <submittedName>
        <fullName evidence="1 2">Uncharacterized protein</fullName>
    </submittedName>
</protein>
<dbReference type="Gramene" id="KQK06523">
    <property type="protein sequence ID" value="KQK06523"/>
    <property type="gene ID" value="BRADI_2g26810v3"/>
</dbReference>